<dbReference type="Gene3D" id="1.20.120.530">
    <property type="entry name" value="GntR ligand-binding domain-like"/>
    <property type="match status" value="1"/>
</dbReference>
<comment type="caution">
    <text evidence="5">The sequence shown here is derived from an EMBL/GenBank/DDBJ whole genome shotgun (WGS) entry which is preliminary data.</text>
</comment>
<dbReference type="PROSITE" id="PS50949">
    <property type="entry name" value="HTH_GNTR"/>
    <property type="match status" value="1"/>
</dbReference>
<keyword evidence="3" id="KW-0804">Transcription</keyword>
<evidence type="ECO:0000259" key="4">
    <source>
        <dbReference type="PROSITE" id="PS50949"/>
    </source>
</evidence>
<sequence length="225" mass="25392">MSVIPVPADSTAQRHGREVERVFELMLAEIIAGTLAPGMKLNEAELARRMDANRGPIREAIRRLEGRGLVVCKPNAGARVIRHSPKEVLDTYAMRESVEGFAARLAAKNMSEAEIDGLRETTRLSRAGDLDQASFHLQIVRGSGNYAIRKLLNDEFYQLLKLWRTNFPWLRHADARSWFDHDRITEAIAYRDGDSAELLMRNHLKRLGEVILQNLREAGGPEAQP</sequence>
<dbReference type="SMART" id="SM00895">
    <property type="entry name" value="FCD"/>
    <property type="match status" value="1"/>
</dbReference>
<dbReference type="InterPro" id="IPR036390">
    <property type="entry name" value="WH_DNA-bd_sf"/>
</dbReference>
<dbReference type="SUPFAM" id="SSF46785">
    <property type="entry name" value="Winged helix' DNA-binding domain"/>
    <property type="match status" value="1"/>
</dbReference>
<name>A0ABP8GV72_9BURK</name>
<proteinExistence type="predicted"/>
<keyword evidence="2" id="KW-0238">DNA-binding</keyword>
<dbReference type="Gene3D" id="1.10.10.10">
    <property type="entry name" value="Winged helix-like DNA-binding domain superfamily/Winged helix DNA-binding domain"/>
    <property type="match status" value="1"/>
</dbReference>
<dbReference type="InterPro" id="IPR008920">
    <property type="entry name" value="TF_FadR/GntR_C"/>
</dbReference>
<dbReference type="EMBL" id="BAABFO010000007">
    <property type="protein sequence ID" value="GAA4330338.1"/>
    <property type="molecule type" value="Genomic_DNA"/>
</dbReference>
<reference evidence="6" key="1">
    <citation type="journal article" date="2019" name="Int. J. Syst. Evol. Microbiol.">
        <title>The Global Catalogue of Microorganisms (GCM) 10K type strain sequencing project: providing services to taxonomists for standard genome sequencing and annotation.</title>
        <authorList>
            <consortium name="The Broad Institute Genomics Platform"/>
            <consortium name="The Broad Institute Genome Sequencing Center for Infectious Disease"/>
            <person name="Wu L."/>
            <person name="Ma J."/>
        </authorList>
    </citation>
    <scope>NUCLEOTIDE SEQUENCE [LARGE SCALE GENOMIC DNA]</scope>
    <source>
        <strain evidence="6">JCM 17666</strain>
    </source>
</reference>
<evidence type="ECO:0000256" key="3">
    <source>
        <dbReference type="ARBA" id="ARBA00023163"/>
    </source>
</evidence>
<evidence type="ECO:0000313" key="6">
    <source>
        <dbReference type="Proteomes" id="UP001501671"/>
    </source>
</evidence>
<dbReference type="Pfam" id="PF00392">
    <property type="entry name" value="GntR"/>
    <property type="match status" value="1"/>
</dbReference>
<gene>
    <name evidence="5" type="ORF">GCM10023144_17950</name>
</gene>
<dbReference type="RefSeq" id="WP_345248499.1">
    <property type="nucleotide sequence ID" value="NZ_BAABFO010000007.1"/>
</dbReference>
<accession>A0ABP8GV72</accession>
<dbReference type="Proteomes" id="UP001501671">
    <property type="component" value="Unassembled WGS sequence"/>
</dbReference>
<feature type="domain" description="HTH gntR-type" evidence="4">
    <location>
        <begin position="16"/>
        <end position="83"/>
    </location>
</feature>
<evidence type="ECO:0000313" key="5">
    <source>
        <dbReference type="EMBL" id="GAA4330338.1"/>
    </source>
</evidence>
<dbReference type="Pfam" id="PF07729">
    <property type="entry name" value="FCD"/>
    <property type="match status" value="1"/>
</dbReference>
<protein>
    <submittedName>
        <fullName evidence="5">GntR family transcriptional regulator</fullName>
    </submittedName>
</protein>
<evidence type="ECO:0000256" key="2">
    <source>
        <dbReference type="ARBA" id="ARBA00023125"/>
    </source>
</evidence>
<dbReference type="PANTHER" id="PTHR43537:SF49">
    <property type="entry name" value="TRANSCRIPTIONAL REGULATORY PROTEIN"/>
    <property type="match status" value="1"/>
</dbReference>
<dbReference type="InterPro" id="IPR011711">
    <property type="entry name" value="GntR_C"/>
</dbReference>
<dbReference type="CDD" id="cd07377">
    <property type="entry name" value="WHTH_GntR"/>
    <property type="match status" value="1"/>
</dbReference>
<dbReference type="PANTHER" id="PTHR43537">
    <property type="entry name" value="TRANSCRIPTIONAL REGULATOR, GNTR FAMILY"/>
    <property type="match status" value="1"/>
</dbReference>
<keyword evidence="1" id="KW-0805">Transcription regulation</keyword>
<dbReference type="InterPro" id="IPR000524">
    <property type="entry name" value="Tscrpt_reg_HTH_GntR"/>
</dbReference>
<organism evidence="5 6">
    <name type="scientific">Pigmentiphaga soli</name>
    <dbReference type="NCBI Taxonomy" id="1007095"/>
    <lineage>
        <taxon>Bacteria</taxon>
        <taxon>Pseudomonadati</taxon>
        <taxon>Pseudomonadota</taxon>
        <taxon>Betaproteobacteria</taxon>
        <taxon>Burkholderiales</taxon>
        <taxon>Alcaligenaceae</taxon>
        <taxon>Pigmentiphaga</taxon>
    </lineage>
</organism>
<evidence type="ECO:0000256" key="1">
    <source>
        <dbReference type="ARBA" id="ARBA00023015"/>
    </source>
</evidence>
<dbReference type="InterPro" id="IPR036388">
    <property type="entry name" value="WH-like_DNA-bd_sf"/>
</dbReference>
<keyword evidence="6" id="KW-1185">Reference proteome</keyword>
<dbReference type="SUPFAM" id="SSF48008">
    <property type="entry name" value="GntR ligand-binding domain-like"/>
    <property type="match status" value="1"/>
</dbReference>
<dbReference type="SMART" id="SM00345">
    <property type="entry name" value="HTH_GNTR"/>
    <property type="match status" value="1"/>
</dbReference>